<dbReference type="Proteomes" id="UP000053927">
    <property type="component" value="Unassembled WGS sequence"/>
</dbReference>
<dbReference type="InterPro" id="IPR036396">
    <property type="entry name" value="Cyt_P450_sf"/>
</dbReference>
<organism evidence="10 11">
    <name type="scientific">Stereum hirsutum (strain FP-91666)</name>
    <name type="common">White-rot fungus</name>
    <dbReference type="NCBI Taxonomy" id="721885"/>
    <lineage>
        <taxon>Eukaryota</taxon>
        <taxon>Fungi</taxon>
        <taxon>Dikarya</taxon>
        <taxon>Basidiomycota</taxon>
        <taxon>Agaricomycotina</taxon>
        <taxon>Agaricomycetes</taxon>
        <taxon>Russulales</taxon>
        <taxon>Stereaceae</taxon>
        <taxon>Stereum</taxon>
    </lineage>
</organism>
<dbReference type="Pfam" id="PF00067">
    <property type="entry name" value="p450"/>
    <property type="match status" value="1"/>
</dbReference>
<evidence type="ECO:0000256" key="5">
    <source>
        <dbReference type="ARBA" id="ARBA00022723"/>
    </source>
</evidence>
<dbReference type="SUPFAM" id="SSF48264">
    <property type="entry name" value="Cytochrome P450"/>
    <property type="match status" value="1"/>
</dbReference>
<keyword evidence="6" id="KW-0560">Oxidoreductase</keyword>
<dbReference type="AlphaFoldDB" id="R7RXF4"/>
<dbReference type="PANTHER" id="PTHR46300">
    <property type="entry name" value="P450, PUTATIVE (EUROFUNG)-RELATED-RELATED"/>
    <property type="match status" value="1"/>
</dbReference>
<dbReference type="GO" id="GO:0016705">
    <property type="term" value="F:oxidoreductase activity, acting on paired donors, with incorporation or reduction of molecular oxygen"/>
    <property type="evidence" value="ECO:0007669"/>
    <property type="project" value="InterPro"/>
</dbReference>
<comment type="similarity">
    <text evidence="3">Belongs to the cytochrome P450 family.</text>
</comment>
<dbReference type="EMBL" id="JH687404">
    <property type="protein sequence ID" value="EIM79508.1"/>
    <property type="molecule type" value="Genomic_DNA"/>
</dbReference>
<dbReference type="Gene3D" id="1.10.630.10">
    <property type="entry name" value="Cytochrome P450"/>
    <property type="match status" value="1"/>
</dbReference>
<sequence length="446" mass="50596">MSFLLYSAFALFIVFVIRSRFSKNRYPPGPRGLPILENILDIPRTQEYKVYAQWGKTYGAITLAGDVCSVSTFGTRLVILNSRKAAHDLLEKRSEKYSNRPSYVMAGDLVGWKDTLVLLPYAARLRSYRTMIHKLIGTKIAVKEFNEFMEREALLCARRLLSDPNDFIGPIRKAVGAIILIISHGHSIEDEHDPLVRAGDDTTDQLGVLLTPGTFLVDTFPILRFLPKWMPFHVKAGRWKRTLYELTDDSYRFAKNTVYDGKESLPNLISRFTVDRQISEEEEIDIKWAATSLYTSGADTPVSAMHSFVLAMVLYPDVQRKAQAEVDAIVGSGRLPTFSGRTHLPYTVCLMKEVIRWGVRCFPLAAPHCVTRDDVYNGYFIPKGSIVLTNIWCVQLLNDPDVYPEPHVFNPDRLLHSNGKAPQPDPYDVCFGIGRRQVDLYPSTRQ</sequence>
<keyword evidence="5" id="KW-0479">Metal-binding</keyword>
<dbReference type="RefSeq" id="XP_007311392.1">
    <property type="nucleotide sequence ID" value="XM_007311330.1"/>
</dbReference>
<keyword evidence="9" id="KW-0732">Signal</keyword>
<dbReference type="InterPro" id="IPR002401">
    <property type="entry name" value="Cyt_P450_E_grp-I"/>
</dbReference>
<evidence type="ECO:0000313" key="11">
    <source>
        <dbReference type="Proteomes" id="UP000053927"/>
    </source>
</evidence>
<keyword evidence="11" id="KW-1185">Reference proteome</keyword>
<dbReference type="OrthoDB" id="2789670at2759"/>
<gene>
    <name evidence="10" type="ORF">STEHIDRAFT_69412</name>
</gene>
<feature type="chain" id="PRO_5004455212" evidence="9">
    <location>
        <begin position="20"/>
        <end position="446"/>
    </location>
</feature>
<evidence type="ECO:0000256" key="8">
    <source>
        <dbReference type="ARBA" id="ARBA00023033"/>
    </source>
</evidence>
<protein>
    <submittedName>
        <fullName evidence="10">Cytochrome P450</fullName>
    </submittedName>
</protein>
<evidence type="ECO:0000256" key="2">
    <source>
        <dbReference type="ARBA" id="ARBA00005179"/>
    </source>
</evidence>
<comment type="cofactor">
    <cofactor evidence="1">
        <name>heme</name>
        <dbReference type="ChEBI" id="CHEBI:30413"/>
    </cofactor>
</comment>
<evidence type="ECO:0000256" key="1">
    <source>
        <dbReference type="ARBA" id="ARBA00001971"/>
    </source>
</evidence>
<reference evidence="11" key="1">
    <citation type="journal article" date="2012" name="Science">
        <title>The Paleozoic origin of enzymatic lignin decomposition reconstructed from 31 fungal genomes.</title>
        <authorList>
            <person name="Floudas D."/>
            <person name="Binder M."/>
            <person name="Riley R."/>
            <person name="Barry K."/>
            <person name="Blanchette R.A."/>
            <person name="Henrissat B."/>
            <person name="Martinez A.T."/>
            <person name="Otillar R."/>
            <person name="Spatafora J.W."/>
            <person name="Yadav J.S."/>
            <person name="Aerts A."/>
            <person name="Benoit I."/>
            <person name="Boyd A."/>
            <person name="Carlson A."/>
            <person name="Copeland A."/>
            <person name="Coutinho P.M."/>
            <person name="de Vries R.P."/>
            <person name="Ferreira P."/>
            <person name="Findley K."/>
            <person name="Foster B."/>
            <person name="Gaskell J."/>
            <person name="Glotzer D."/>
            <person name="Gorecki P."/>
            <person name="Heitman J."/>
            <person name="Hesse C."/>
            <person name="Hori C."/>
            <person name="Igarashi K."/>
            <person name="Jurgens J.A."/>
            <person name="Kallen N."/>
            <person name="Kersten P."/>
            <person name="Kohler A."/>
            <person name="Kuees U."/>
            <person name="Kumar T.K.A."/>
            <person name="Kuo A."/>
            <person name="LaButti K."/>
            <person name="Larrondo L.F."/>
            <person name="Lindquist E."/>
            <person name="Ling A."/>
            <person name="Lombard V."/>
            <person name="Lucas S."/>
            <person name="Lundell T."/>
            <person name="Martin R."/>
            <person name="McLaughlin D.J."/>
            <person name="Morgenstern I."/>
            <person name="Morin E."/>
            <person name="Murat C."/>
            <person name="Nagy L.G."/>
            <person name="Nolan M."/>
            <person name="Ohm R.A."/>
            <person name="Patyshakuliyeva A."/>
            <person name="Rokas A."/>
            <person name="Ruiz-Duenas F.J."/>
            <person name="Sabat G."/>
            <person name="Salamov A."/>
            <person name="Samejima M."/>
            <person name="Schmutz J."/>
            <person name="Slot J.C."/>
            <person name="St John F."/>
            <person name="Stenlid J."/>
            <person name="Sun H."/>
            <person name="Sun S."/>
            <person name="Syed K."/>
            <person name="Tsang A."/>
            <person name="Wiebenga A."/>
            <person name="Young D."/>
            <person name="Pisabarro A."/>
            <person name="Eastwood D.C."/>
            <person name="Martin F."/>
            <person name="Cullen D."/>
            <person name="Grigoriev I.V."/>
            <person name="Hibbett D.S."/>
        </authorList>
    </citation>
    <scope>NUCLEOTIDE SEQUENCE [LARGE SCALE GENOMIC DNA]</scope>
    <source>
        <strain evidence="11">FP-91666</strain>
    </source>
</reference>
<keyword evidence="7" id="KW-0408">Iron</keyword>
<dbReference type="PANTHER" id="PTHR46300:SF7">
    <property type="entry name" value="P450, PUTATIVE (EUROFUNG)-RELATED"/>
    <property type="match status" value="1"/>
</dbReference>
<evidence type="ECO:0000256" key="6">
    <source>
        <dbReference type="ARBA" id="ARBA00023002"/>
    </source>
</evidence>
<dbReference type="InterPro" id="IPR050364">
    <property type="entry name" value="Cytochrome_P450_fung"/>
</dbReference>
<name>R7RXF4_STEHR</name>
<keyword evidence="4" id="KW-0349">Heme</keyword>
<evidence type="ECO:0000256" key="9">
    <source>
        <dbReference type="SAM" id="SignalP"/>
    </source>
</evidence>
<evidence type="ECO:0000256" key="3">
    <source>
        <dbReference type="ARBA" id="ARBA00010617"/>
    </source>
</evidence>
<dbReference type="GO" id="GO:0005506">
    <property type="term" value="F:iron ion binding"/>
    <property type="evidence" value="ECO:0007669"/>
    <property type="project" value="InterPro"/>
</dbReference>
<dbReference type="InterPro" id="IPR001128">
    <property type="entry name" value="Cyt_P450"/>
</dbReference>
<dbReference type="GeneID" id="18806538"/>
<accession>R7RXF4</accession>
<keyword evidence="8" id="KW-0503">Monooxygenase</keyword>
<proteinExistence type="inferred from homology"/>
<dbReference type="PRINTS" id="PR00463">
    <property type="entry name" value="EP450I"/>
</dbReference>
<evidence type="ECO:0000256" key="7">
    <source>
        <dbReference type="ARBA" id="ARBA00023004"/>
    </source>
</evidence>
<dbReference type="eggNOG" id="KOG0156">
    <property type="taxonomic scope" value="Eukaryota"/>
</dbReference>
<evidence type="ECO:0000313" key="10">
    <source>
        <dbReference type="EMBL" id="EIM79508.1"/>
    </source>
</evidence>
<dbReference type="GO" id="GO:0004497">
    <property type="term" value="F:monooxygenase activity"/>
    <property type="evidence" value="ECO:0007669"/>
    <property type="project" value="UniProtKB-KW"/>
</dbReference>
<evidence type="ECO:0000256" key="4">
    <source>
        <dbReference type="ARBA" id="ARBA00022617"/>
    </source>
</evidence>
<comment type="pathway">
    <text evidence="2">Secondary metabolite biosynthesis.</text>
</comment>
<dbReference type="OMA" id="YANPSRY"/>
<dbReference type="KEGG" id="shs:STEHIDRAFT_69412"/>
<feature type="signal peptide" evidence="9">
    <location>
        <begin position="1"/>
        <end position="19"/>
    </location>
</feature>
<dbReference type="CDD" id="cd11065">
    <property type="entry name" value="CYP64-like"/>
    <property type="match status" value="1"/>
</dbReference>
<dbReference type="GO" id="GO:0020037">
    <property type="term" value="F:heme binding"/>
    <property type="evidence" value="ECO:0007669"/>
    <property type="project" value="InterPro"/>
</dbReference>